<protein>
    <submittedName>
        <fullName evidence="4">Tetratricopeptide repeat protein</fullName>
    </submittedName>
</protein>
<dbReference type="EMBL" id="CP007026">
    <property type="protein sequence ID" value="AJA92143.1"/>
    <property type="molecule type" value="Genomic_DNA"/>
</dbReference>
<accession>A0A0A7UZY1</accession>
<keyword evidence="1" id="KW-0677">Repeat</keyword>
<dbReference type="EMBL" id="LXWN01000001">
    <property type="protein sequence ID" value="PTL88430.1"/>
    <property type="molecule type" value="Genomic_DNA"/>
</dbReference>
<organism evidence="4 6">
    <name type="scientific">Candidatus Nitrosopelagicus brevis</name>
    <dbReference type="NCBI Taxonomy" id="1410606"/>
    <lineage>
        <taxon>Archaea</taxon>
        <taxon>Nitrososphaerota</taxon>
    </lineage>
</organism>
<dbReference type="InterPro" id="IPR011990">
    <property type="entry name" value="TPR-like_helical_dom_sf"/>
</dbReference>
<dbReference type="GeneID" id="24817137"/>
<feature type="repeat" description="TPR" evidence="3">
    <location>
        <begin position="35"/>
        <end position="68"/>
    </location>
</feature>
<evidence type="ECO:0000313" key="5">
    <source>
        <dbReference type="EMBL" id="PTL88430.1"/>
    </source>
</evidence>
<keyword evidence="7" id="KW-1185">Reference proteome</keyword>
<dbReference type="HOGENOM" id="CLU_1036652_0_0_2"/>
<proteinExistence type="predicted"/>
<reference evidence="5 7" key="3">
    <citation type="submission" date="2018-04" db="EMBL/GenBank/DDBJ databases">
        <title>Transcriptomics of ammonia oxidizing archaea.</title>
        <authorList>
            <person name="Carini P."/>
        </authorList>
    </citation>
    <scope>NUCLEOTIDE SEQUENCE [LARGE SCALE GENOMIC DNA]</scope>
    <source>
        <strain evidence="5 7">U25</strain>
    </source>
</reference>
<dbReference type="RefSeq" id="WP_048106087.1">
    <property type="nucleotide sequence ID" value="NZ_CP007026.1"/>
</dbReference>
<keyword evidence="2 3" id="KW-0802">TPR repeat</keyword>
<sequence length="268" mass="30461">MIKSVLIAIICLGVLFSVQAAVAEEELPLPEGKNIKEWESISAALVAEKRFSEAIIYLDKILEQEPDNLKALTNKAGLLAQLGNFSKSLSLSNKVLEMDPDRLSALTNKAIALKMLNEYEKSFEVFTKILIIDPDNEKIKQARASLLSESPTISTNDSMYDVHVLVVVRDKDENLIAVTESNNARYLPSKFTEKWWNDLSEKNYLKYENGYEIFQKENTMLSNDDHLGMLTLEREMSGYNVNIFEAFIPLIQMEETDTAKVQWTIIKN</sequence>
<dbReference type="KEGG" id="nbv:T478_1258"/>
<dbReference type="Pfam" id="PF14559">
    <property type="entry name" value="TPR_19"/>
    <property type="match status" value="1"/>
</dbReference>
<dbReference type="InterPro" id="IPR019734">
    <property type="entry name" value="TPR_rpt"/>
</dbReference>
<gene>
    <name evidence="5" type="ORF">A7X95_04105</name>
    <name evidence="4" type="ORF">T478_1258</name>
</gene>
<dbReference type="AlphaFoldDB" id="A0A0A7UZY1"/>
<reference evidence="4 6" key="1">
    <citation type="journal article" date="2015" name="Proc. Natl. Acad. Sci. U.S.A.">
        <title>Genomic and proteomic characterization of "Candidatus Nitrosopelagicus brevis": An ammonia-oxidizing archaeon from the open ocean.</title>
        <authorList>
            <person name="Santoro A.E."/>
            <person name="Dupont C.L."/>
            <person name="Richter R.A."/>
            <person name="Craig M.T."/>
            <person name="Carini P."/>
            <person name="McIlvin M.R."/>
            <person name="Yang Y."/>
            <person name="Orsi W.D."/>
            <person name="Moran D.M."/>
            <person name="Saito M.A."/>
        </authorList>
    </citation>
    <scope>NUCLEOTIDE SEQUENCE [LARGE SCALE GENOMIC DNA]</scope>
    <source>
        <strain evidence="4">CN25</strain>
        <strain evidence="6">V2</strain>
    </source>
</reference>
<dbReference type="InterPro" id="IPR051685">
    <property type="entry name" value="Ycf3/AcsC/BcsC/TPR_MFPF"/>
</dbReference>
<dbReference type="PANTHER" id="PTHR44943">
    <property type="entry name" value="CELLULOSE SYNTHASE OPERON PROTEIN C"/>
    <property type="match status" value="1"/>
</dbReference>
<name>A0A0A7UZY1_9ARCH</name>
<feature type="repeat" description="TPR" evidence="3">
    <location>
        <begin position="103"/>
        <end position="136"/>
    </location>
</feature>
<evidence type="ECO:0000256" key="3">
    <source>
        <dbReference type="PROSITE-ProRule" id="PRU00339"/>
    </source>
</evidence>
<dbReference type="PROSITE" id="PS50005">
    <property type="entry name" value="TPR"/>
    <property type="match status" value="3"/>
</dbReference>
<evidence type="ECO:0000313" key="7">
    <source>
        <dbReference type="Proteomes" id="UP000241022"/>
    </source>
</evidence>
<dbReference type="SMART" id="SM00028">
    <property type="entry name" value="TPR"/>
    <property type="match status" value="3"/>
</dbReference>
<dbReference type="Proteomes" id="UP000241022">
    <property type="component" value="Unassembled WGS sequence"/>
</dbReference>
<evidence type="ECO:0000256" key="1">
    <source>
        <dbReference type="ARBA" id="ARBA00022737"/>
    </source>
</evidence>
<dbReference type="Gene3D" id="1.25.40.10">
    <property type="entry name" value="Tetratricopeptide repeat domain"/>
    <property type="match status" value="1"/>
</dbReference>
<dbReference type="PANTHER" id="PTHR44943:SF8">
    <property type="entry name" value="TPR REPEAT-CONTAINING PROTEIN MJ0263"/>
    <property type="match status" value="1"/>
</dbReference>
<evidence type="ECO:0000313" key="6">
    <source>
        <dbReference type="Proteomes" id="UP000030944"/>
    </source>
</evidence>
<evidence type="ECO:0000256" key="2">
    <source>
        <dbReference type="ARBA" id="ARBA00022803"/>
    </source>
</evidence>
<dbReference type="Proteomes" id="UP000030944">
    <property type="component" value="Chromosome"/>
</dbReference>
<dbReference type="SUPFAM" id="SSF48452">
    <property type="entry name" value="TPR-like"/>
    <property type="match status" value="1"/>
</dbReference>
<dbReference type="OrthoDB" id="66915at2157"/>
<reference evidence="5" key="2">
    <citation type="submission" date="2016-05" db="EMBL/GenBank/DDBJ databases">
        <authorList>
            <person name="Lavstsen T."/>
            <person name="Jespersen J.S."/>
        </authorList>
    </citation>
    <scope>NUCLEOTIDE SEQUENCE [LARGE SCALE GENOMIC DNA]</scope>
    <source>
        <strain evidence="5">U25</strain>
    </source>
</reference>
<feature type="repeat" description="TPR" evidence="3">
    <location>
        <begin position="69"/>
        <end position="102"/>
    </location>
</feature>
<evidence type="ECO:0000313" key="4">
    <source>
        <dbReference type="EMBL" id="AJA92143.1"/>
    </source>
</evidence>
<dbReference type="STRING" id="1410606.T478_1258"/>